<keyword evidence="2" id="KW-1185">Reference proteome</keyword>
<dbReference type="EMBL" id="BMFN01000001">
    <property type="protein sequence ID" value="GGF56167.1"/>
    <property type="molecule type" value="Genomic_DNA"/>
</dbReference>
<comment type="caution">
    <text evidence="1">The sequence shown here is derived from an EMBL/GenBank/DDBJ whole genome shotgun (WGS) entry which is preliminary data.</text>
</comment>
<organism evidence="1 2">
    <name type="scientific">Hymenobacter qilianensis</name>
    <dbReference type="NCBI Taxonomy" id="1385715"/>
    <lineage>
        <taxon>Bacteria</taxon>
        <taxon>Pseudomonadati</taxon>
        <taxon>Bacteroidota</taxon>
        <taxon>Cytophagia</taxon>
        <taxon>Cytophagales</taxon>
        <taxon>Hymenobacteraceae</taxon>
        <taxon>Hymenobacter</taxon>
    </lineage>
</organism>
<protein>
    <submittedName>
        <fullName evidence="1">Uncharacterized protein</fullName>
    </submittedName>
</protein>
<sequence>MWDEGRLAVNAAEMDLNNNWLVTYFGGAPDMWNTKPPLMIWLEVLSLRLFGYSNTALRLPSAFAALATVIVLYVFARFYLRQMLGGVFAVIVLLTSDGYIDQHVTRTGDYDALLTFMLTSAALFFFWYLESGRRGALVGFATAIALAALTKGVAGLFWLPPLVFYTVWRRRLFWLLRRREVYVAMIAVIAVIASYYIAREQYNPGYWRAVSDNELGGRLLGTLDNHSHPWYWFIQNLYDRRFAPWLLALPFGLFMLGIQPRETLSHKLAWLVALLFVFHITIISTAKTKLVWYDAPVFPLASLVVGLGFGRAAEVLLRQQVTPWRRTCLVLLFIAALFFYPVQRIVDKLNYLHSLRFTDNNLQHGFQIKALREQVPQATKYTVFSDQNYEPTMTFYAIGARKDYGHDVTIKYRSEGYTLHVGELVLVCGESDRAFVQDRFETIPVLRENNCAALYLQAVKKPESEKLKEKKPKGAEKSKAAKEKKPKN</sequence>
<accession>A0ACB5PNH7</accession>
<name>A0ACB5PNH7_9BACT</name>
<gene>
    <name evidence="1" type="ORF">GCM10011375_09190</name>
</gene>
<reference evidence="1 2" key="1">
    <citation type="journal article" date="2019" name="Int. J. Syst. Evol. Microbiol.">
        <title>The Global Catalogue of Microorganisms (GCM) 10K type strain sequencing project: providing services to taxonomists for standard genome sequencing and annotation.</title>
        <authorList>
            <consortium name="The Broad Institute Genomics Platform"/>
            <consortium name="The Broad Institute Genome Sequencing Center for Infectious Disease"/>
            <person name="Wu L."/>
            <person name="Ma J."/>
        </authorList>
    </citation>
    <scope>NUCLEOTIDE SEQUENCE [LARGE SCALE GENOMIC DNA]</scope>
    <source>
        <strain evidence="1 2">CGMCC 1.12720</strain>
    </source>
</reference>
<evidence type="ECO:0000313" key="2">
    <source>
        <dbReference type="Proteomes" id="UP000605392"/>
    </source>
</evidence>
<proteinExistence type="predicted"/>
<evidence type="ECO:0000313" key="1">
    <source>
        <dbReference type="EMBL" id="GGF56167.1"/>
    </source>
</evidence>
<dbReference type="Proteomes" id="UP000605392">
    <property type="component" value="Unassembled WGS sequence"/>
</dbReference>